<dbReference type="SUPFAM" id="SSF53955">
    <property type="entry name" value="Lysozyme-like"/>
    <property type="match status" value="1"/>
</dbReference>
<dbReference type="AlphaFoldDB" id="A0A0H5QQD4"/>
<feature type="domain" description="LysM" evidence="1">
    <location>
        <begin position="366"/>
        <end position="409"/>
    </location>
</feature>
<dbReference type="PANTHER" id="PTHR37423">
    <property type="entry name" value="SOLUBLE LYTIC MUREIN TRANSGLYCOSYLASE-RELATED"/>
    <property type="match status" value="1"/>
</dbReference>
<organism evidence="2">
    <name type="scientific">uncultured prokaryote</name>
    <dbReference type="NCBI Taxonomy" id="198431"/>
    <lineage>
        <taxon>unclassified sequences</taxon>
        <taxon>environmental samples</taxon>
    </lineage>
</organism>
<evidence type="ECO:0000259" key="1">
    <source>
        <dbReference type="PROSITE" id="PS51782"/>
    </source>
</evidence>
<name>A0A0H5QQD4_9ZZZZ</name>
<accession>A0A0H5QQD4</accession>
<dbReference type="CDD" id="cd00118">
    <property type="entry name" value="LysM"/>
    <property type="match status" value="1"/>
</dbReference>
<proteinExistence type="predicted"/>
<dbReference type="Gene3D" id="3.10.350.10">
    <property type="entry name" value="LysM domain"/>
    <property type="match status" value="1"/>
</dbReference>
<evidence type="ECO:0000313" key="2">
    <source>
        <dbReference type="EMBL" id="CRY97897.1"/>
    </source>
</evidence>
<dbReference type="PANTHER" id="PTHR37423:SF2">
    <property type="entry name" value="MEMBRANE-BOUND LYTIC MUREIN TRANSGLYCOSYLASE C"/>
    <property type="match status" value="1"/>
</dbReference>
<dbReference type="Pfam" id="PF01476">
    <property type="entry name" value="LysM"/>
    <property type="match status" value="1"/>
</dbReference>
<reference evidence="2" key="2">
    <citation type="submission" date="2015-07" db="EMBL/GenBank/DDBJ databases">
        <title>Plasmids, circular viruses and viroids from rat gut.</title>
        <authorList>
            <person name="Jorgensen T.J."/>
            <person name="Hansen M.A."/>
            <person name="Xu Z."/>
            <person name="Tabak M.A."/>
            <person name="Sorensen S.J."/>
            <person name="Hansen L.H."/>
        </authorList>
    </citation>
    <scope>NUCLEOTIDE SEQUENCE</scope>
    <source>
        <plasmid evidence="2">pRGRH1788</plasmid>
    </source>
</reference>
<dbReference type="SUPFAM" id="SSF54106">
    <property type="entry name" value="LysM domain"/>
    <property type="match status" value="1"/>
</dbReference>
<sequence length="411" mass="47046">MKRYIIYILLAFASGATAQETIRTDSLPDSIATDVLLDIDYRLMEHTMQWLDTTECDAVHEVMQLPDSVYMERLCSLPYVIEMPYNPLIKRYIEIYVNERPKQVARLKRLSEYYFPIFEDALHRHGLPEELKYLPVIESGLFAQAHSPMGAAGLWQFMPSTAKGYGLEVNSLVDERLDPLKSTEAACKFLRHLYNIYQDWNLAIAAYNCGPGNVNKAIHRANGERDFWSIFPFLPKETRSYLPLFIAANYAMNFADEHNICPAERIFPIATDTIATDKRQHLLQVATVLDIDIKELRRLNPQYQLDVLPGGKTYALCLPQEKTAVYIALEDSVVTYKADSLINNRRKQIELAQKTSADGYSVNGITYYKIKEGDTLSGIAKKFRCSVAQLQRWNSLKTTNIRAGKTLKIHR</sequence>
<keyword evidence="2" id="KW-0614">Plasmid</keyword>
<dbReference type="InterPro" id="IPR000189">
    <property type="entry name" value="Transglyc_AS"/>
</dbReference>
<geneLocation type="plasmid" evidence="2">
    <name>pRGRH1788</name>
</geneLocation>
<dbReference type="SMART" id="SM00257">
    <property type="entry name" value="LysM"/>
    <property type="match status" value="1"/>
</dbReference>
<dbReference type="Gene3D" id="1.10.530.10">
    <property type="match status" value="1"/>
</dbReference>
<protein>
    <recommendedName>
        <fullName evidence="1">LysM domain-containing protein</fullName>
    </recommendedName>
</protein>
<dbReference type="CDD" id="cd16894">
    <property type="entry name" value="MltD-like"/>
    <property type="match status" value="1"/>
</dbReference>
<dbReference type="GO" id="GO:0008933">
    <property type="term" value="F:peptidoglycan lytic transglycosylase activity"/>
    <property type="evidence" value="ECO:0007669"/>
    <property type="project" value="InterPro"/>
</dbReference>
<dbReference type="InterPro" id="IPR008258">
    <property type="entry name" value="Transglycosylase_SLT_dom_1"/>
</dbReference>
<dbReference type="GO" id="GO:0016020">
    <property type="term" value="C:membrane"/>
    <property type="evidence" value="ECO:0007669"/>
    <property type="project" value="InterPro"/>
</dbReference>
<dbReference type="EMBL" id="LN854287">
    <property type="protein sequence ID" value="CRY97897.1"/>
    <property type="molecule type" value="Genomic_DNA"/>
</dbReference>
<dbReference type="PROSITE" id="PS00922">
    <property type="entry name" value="TRANSGLYCOSYLASE"/>
    <property type="match status" value="1"/>
</dbReference>
<dbReference type="InterPro" id="IPR023346">
    <property type="entry name" value="Lysozyme-like_dom_sf"/>
</dbReference>
<dbReference type="PROSITE" id="PS51782">
    <property type="entry name" value="LYSM"/>
    <property type="match status" value="1"/>
</dbReference>
<dbReference type="InterPro" id="IPR018392">
    <property type="entry name" value="LysM"/>
</dbReference>
<dbReference type="InterPro" id="IPR036779">
    <property type="entry name" value="LysM_dom_sf"/>
</dbReference>
<dbReference type="Pfam" id="PF01464">
    <property type="entry name" value="SLT"/>
    <property type="match status" value="1"/>
</dbReference>
<dbReference type="GO" id="GO:0000270">
    <property type="term" value="P:peptidoglycan metabolic process"/>
    <property type="evidence" value="ECO:0007669"/>
    <property type="project" value="InterPro"/>
</dbReference>
<reference evidence="2" key="1">
    <citation type="submission" date="2015-06" db="EMBL/GenBank/DDBJ databases">
        <authorList>
            <person name="Joergensen T."/>
        </authorList>
    </citation>
    <scope>NUCLEOTIDE SEQUENCE</scope>
    <source>
        <plasmid evidence="2">pRGRH1788</plasmid>
    </source>
</reference>